<keyword evidence="2" id="KW-0092">Biotin</keyword>
<dbReference type="Pfam" id="PF03099">
    <property type="entry name" value="BPL_LplA_LipB"/>
    <property type="match status" value="1"/>
</dbReference>
<sequence length="332" mass="34228">MASSPRGARVSARRLCRSAILPLVVADVVLAVMVDSVQRGMGVFGVVGKLSGMGRSEAVERIGLNVPAITAGFLEAEYHKVEVVQQTGSTNTDLLDAVRGGEVDADLVALLAEEQTAGRGRLGRSWGAPPRSQIIMSVAAEVTGVHGDLLGLLPLLAGLAVRAALVEVLGQPAGPVVGLKWPNDVLLGGLKVGGILVELAQHRPVAVIGIGVNYDLLPEELPVEHATSLCLQPAGAMPTRTEVTLAIARHLAAELQRWRALGGAPEVVLPRYRLACVSLGADVRAGDTVGRAEDVARNGGLVVRTAAGPVTVVSGEVVHQFGVLGRAGCADG</sequence>
<dbReference type="PROSITE" id="PS51733">
    <property type="entry name" value="BPL_LPL_CATALYTIC"/>
    <property type="match status" value="1"/>
</dbReference>
<organism evidence="5 6">
    <name type="scientific">Corynebacterium heidelbergense</name>
    <dbReference type="NCBI Taxonomy" id="2055947"/>
    <lineage>
        <taxon>Bacteria</taxon>
        <taxon>Bacillati</taxon>
        <taxon>Actinomycetota</taxon>
        <taxon>Actinomycetes</taxon>
        <taxon>Mycobacteriales</taxon>
        <taxon>Corynebacteriaceae</taxon>
        <taxon>Corynebacterium</taxon>
    </lineage>
</organism>
<dbReference type="InterPro" id="IPR004408">
    <property type="entry name" value="Biotin_CoA_COase_ligase"/>
</dbReference>
<feature type="domain" description="BPL/LPL catalytic" evidence="4">
    <location>
        <begin position="76"/>
        <end position="259"/>
    </location>
</feature>
<dbReference type="Gene3D" id="3.30.930.10">
    <property type="entry name" value="Bira Bifunctional Protein, Domain 2"/>
    <property type="match status" value="1"/>
</dbReference>
<dbReference type="InterPro" id="IPR003142">
    <property type="entry name" value="BPL_C"/>
</dbReference>
<proteinExistence type="predicted"/>
<evidence type="ECO:0000256" key="2">
    <source>
        <dbReference type="ARBA" id="ARBA00023267"/>
    </source>
</evidence>
<evidence type="ECO:0000256" key="3">
    <source>
        <dbReference type="ARBA" id="ARBA00024227"/>
    </source>
</evidence>
<dbReference type="OrthoDB" id="9807064at2"/>
<dbReference type="SUPFAM" id="SSF55681">
    <property type="entry name" value="Class II aaRS and biotin synthetases"/>
    <property type="match status" value="1"/>
</dbReference>
<dbReference type="EMBL" id="PHQP01000005">
    <property type="protein sequence ID" value="RAV34830.1"/>
    <property type="molecule type" value="Genomic_DNA"/>
</dbReference>
<evidence type="ECO:0000259" key="4">
    <source>
        <dbReference type="PROSITE" id="PS51733"/>
    </source>
</evidence>
<dbReference type="PANTHER" id="PTHR12835:SF5">
    <property type="entry name" value="BIOTIN--PROTEIN LIGASE"/>
    <property type="match status" value="1"/>
</dbReference>
<dbReference type="InterPro" id="IPR004143">
    <property type="entry name" value="BPL_LPL_catalytic"/>
</dbReference>
<dbReference type="CDD" id="cd16442">
    <property type="entry name" value="BPL"/>
    <property type="match status" value="1"/>
</dbReference>
<dbReference type="Pfam" id="PF02237">
    <property type="entry name" value="BPL_C"/>
    <property type="match status" value="1"/>
</dbReference>
<dbReference type="InterPro" id="IPR045864">
    <property type="entry name" value="aa-tRNA-synth_II/BPL/LPL"/>
</dbReference>
<dbReference type="PANTHER" id="PTHR12835">
    <property type="entry name" value="BIOTIN PROTEIN LIGASE"/>
    <property type="match status" value="1"/>
</dbReference>
<evidence type="ECO:0000256" key="1">
    <source>
        <dbReference type="ARBA" id="ARBA00022598"/>
    </source>
</evidence>
<comment type="caution">
    <text evidence="5">The sequence shown here is derived from an EMBL/GenBank/DDBJ whole genome shotgun (WGS) entry which is preliminary data.</text>
</comment>
<dbReference type="NCBIfam" id="TIGR00121">
    <property type="entry name" value="birA_ligase"/>
    <property type="match status" value="1"/>
</dbReference>
<protein>
    <recommendedName>
        <fullName evidence="3">biotin--[biotin carboxyl-carrier protein] ligase</fullName>
        <ecNumber evidence="3">6.3.4.15</ecNumber>
    </recommendedName>
</protein>
<gene>
    <name evidence="5" type="ORF">CWC39_01325</name>
</gene>
<dbReference type="AlphaFoldDB" id="A0A364VDW4"/>
<dbReference type="GO" id="GO:0004077">
    <property type="term" value="F:biotin--[biotin carboxyl-carrier protein] ligase activity"/>
    <property type="evidence" value="ECO:0007669"/>
    <property type="project" value="UniProtKB-EC"/>
</dbReference>
<evidence type="ECO:0000313" key="5">
    <source>
        <dbReference type="EMBL" id="RAV34830.1"/>
    </source>
</evidence>
<dbReference type="Proteomes" id="UP000251047">
    <property type="component" value="Unassembled WGS sequence"/>
</dbReference>
<reference evidence="5 6" key="1">
    <citation type="journal article" date="2018" name="Syst. Appl. Microbiol.">
        <title>Corynebacterium heidelbergense sp. nov., isolated from the preen glands of Egyptian geese (Alopochen aegyptiacus).</title>
        <authorList>
            <person name="Braun M.S."/>
            <person name="Wang E."/>
            <person name="Zimmermann S."/>
            <person name="Wink M."/>
        </authorList>
    </citation>
    <scope>NUCLEOTIDE SEQUENCE [LARGE SCALE GENOMIC DNA]</scope>
    <source>
        <strain evidence="5 6">DSM 104638</strain>
    </source>
</reference>
<accession>A0A364VDW4</accession>
<dbReference type="EC" id="6.3.4.15" evidence="3"/>
<keyword evidence="1 5" id="KW-0436">Ligase</keyword>
<dbReference type="Gene3D" id="2.30.30.100">
    <property type="match status" value="1"/>
</dbReference>
<name>A0A364VDW4_9CORY</name>
<dbReference type="GO" id="GO:0005737">
    <property type="term" value="C:cytoplasm"/>
    <property type="evidence" value="ECO:0007669"/>
    <property type="project" value="TreeGrafter"/>
</dbReference>
<evidence type="ECO:0000313" key="6">
    <source>
        <dbReference type="Proteomes" id="UP000251047"/>
    </source>
</evidence>